<name>A0AA36D9D9_9BILA</name>
<feature type="region of interest" description="Disordered" evidence="1">
    <location>
        <begin position="146"/>
        <end position="165"/>
    </location>
</feature>
<keyword evidence="2" id="KW-1133">Transmembrane helix</keyword>
<evidence type="ECO:0000313" key="4">
    <source>
        <dbReference type="Proteomes" id="UP001177023"/>
    </source>
</evidence>
<sequence>MYISSLFPFVSLTPLPENKAAARGSVRCVGGQAINPPMCCCCCGLHRHQIHLISYAFVSLGLLATGFVFTIFSIFYKDSQIGKVWLAGPTTMVVGLVLCGKGANPVMQRLANNGGMAPNGRHFGSFTPSQDGYQKALIIPNNAAKQSNGSISAPSGSGSPGGLHIPPQVTAYHQQKVPNAETCLMYSQYEPPLSNLNSTPIGMRLSHAKLEQSPRGSVTSPAVSEICECAKYGTIRRPANLYQGESFVLNDRNYLI</sequence>
<dbReference type="AlphaFoldDB" id="A0AA36D9D9"/>
<evidence type="ECO:0000313" key="3">
    <source>
        <dbReference type="EMBL" id="CAJ0583267.1"/>
    </source>
</evidence>
<keyword evidence="4" id="KW-1185">Reference proteome</keyword>
<dbReference type="Proteomes" id="UP001177023">
    <property type="component" value="Unassembled WGS sequence"/>
</dbReference>
<gene>
    <name evidence="3" type="ORF">MSPICULIGERA_LOCUS21355</name>
</gene>
<protein>
    <submittedName>
        <fullName evidence="3">Uncharacterized protein</fullName>
    </submittedName>
</protein>
<feature type="transmembrane region" description="Helical" evidence="2">
    <location>
        <begin position="55"/>
        <end position="76"/>
    </location>
</feature>
<proteinExistence type="predicted"/>
<keyword evidence="2" id="KW-0812">Transmembrane</keyword>
<dbReference type="EMBL" id="CATQJA010002665">
    <property type="protein sequence ID" value="CAJ0583267.1"/>
    <property type="molecule type" value="Genomic_DNA"/>
</dbReference>
<evidence type="ECO:0000256" key="1">
    <source>
        <dbReference type="SAM" id="MobiDB-lite"/>
    </source>
</evidence>
<evidence type="ECO:0000256" key="2">
    <source>
        <dbReference type="SAM" id="Phobius"/>
    </source>
</evidence>
<feature type="non-terminal residue" evidence="3">
    <location>
        <position position="256"/>
    </location>
</feature>
<organism evidence="3 4">
    <name type="scientific">Mesorhabditis spiculigera</name>
    <dbReference type="NCBI Taxonomy" id="96644"/>
    <lineage>
        <taxon>Eukaryota</taxon>
        <taxon>Metazoa</taxon>
        <taxon>Ecdysozoa</taxon>
        <taxon>Nematoda</taxon>
        <taxon>Chromadorea</taxon>
        <taxon>Rhabditida</taxon>
        <taxon>Rhabditina</taxon>
        <taxon>Rhabditomorpha</taxon>
        <taxon>Rhabditoidea</taxon>
        <taxon>Rhabditidae</taxon>
        <taxon>Mesorhabditinae</taxon>
        <taxon>Mesorhabditis</taxon>
    </lineage>
</organism>
<accession>A0AA36D9D9</accession>
<reference evidence="3" key="1">
    <citation type="submission" date="2023-06" db="EMBL/GenBank/DDBJ databases">
        <authorList>
            <person name="Delattre M."/>
        </authorList>
    </citation>
    <scope>NUCLEOTIDE SEQUENCE</scope>
    <source>
        <strain evidence="3">AF72</strain>
    </source>
</reference>
<comment type="caution">
    <text evidence="3">The sequence shown here is derived from an EMBL/GenBank/DDBJ whole genome shotgun (WGS) entry which is preliminary data.</text>
</comment>
<feature type="transmembrane region" description="Helical" evidence="2">
    <location>
        <begin position="82"/>
        <end position="100"/>
    </location>
</feature>
<keyword evidence="2" id="KW-0472">Membrane</keyword>